<name>A0A2S6HGM0_9GAMM</name>
<dbReference type="EMBL" id="PTIZ01000003">
    <property type="protein sequence ID" value="PPK76521.1"/>
    <property type="molecule type" value="Genomic_DNA"/>
</dbReference>
<dbReference type="GO" id="GO:0015562">
    <property type="term" value="F:efflux transmembrane transporter activity"/>
    <property type="evidence" value="ECO:0007669"/>
    <property type="project" value="InterPro"/>
</dbReference>
<protein>
    <submittedName>
        <fullName evidence="9">Outer membrane protein TolC</fullName>
    </submittedName>
</protein>
<keyword evidence="5" id="KW-0812">Transmembrane</keyword>
<dbReference type="Proteomes" id="UP000240010">
    <property type="component" value="Unassembled WGS sequence"/>
</dbReference>
<evidence type="ECO:0000313" key="9">
    <source>
        <dbReference type="EMBL" id="PPK76521.1"/>
    </source>
</evidence>
<evidence type="ECO:0000313" key="10">
    <source>
        <dbReference type="Proteomes" id="UP000240010"/>
    </source>
</evidence>
<dbReference type="AlphaFoldDB" id="A0A2S6HGM0"/>
<dbReference type="GO" id="GO:0009279">
    <property type="term" value="C:cell outer membrane"/>
    <property type="evidence" value="ECO:0007669"/>
    <property type="project" value="UniProtKB-SubCell"/>
</dbReference>
<evidence type="ECO:0000256" key="3">
    <source>
        <dbReference type="ARBA" id="ARBA00022448"/>
    </source>
</evidence>
<dbReference type="GO" id="GO:0015288">
    <property type="term" value="F:porin activity"/>
    <property type="evidence" value="ECO:0007669"/>
    <property type="project" value="TreeGrafter"/>
</dbReference>
<feature type="signal peptide" evidence="8">
    <location>
        <begin position="1"/>
        <end position="23"/>
    </location>
</feature>
<gene>
    <name evidence="9" type="ORF">B0F87_103128</name>
</gene>
<comment type="similarity">
    <text evidence="2">Belongs to the outer membrane factor (OMF) (TC 1.B.17) family.</text>
</comment>
<evidence type="ECO:0000256" key="7">
    <source>
        <dbReference type="ARBA" id="ARBA00023237"/>
    </source>
</evidence>
<dbReference type="GO" id="GO:1990281">
    <property type="term" value="C:efflux pump complex"/>
    <property type="evidence" value="ECO:0007669"/>
    <property type="project" value="TreeGrafter"/>
</dbReference>
<keyword evidence="4" id="KW-1134">Transmembrane beta strand</keyword>
<comment type="subcellular location">
    <subcellularLocation>
        <location evidence="1">Cell outer membrane</location>
    </subcellularLocation>
</comment>
<proteinExistence type="inferred from homology"/>
<keyword evidence="6" id="KW-0472">Membrane</keyword>
<dbReference type="SUPFAM" id="SSF56954">
    <property type="entry name" value="Outer membrane efflux proteins (OEP)"/>
    <property type="match status" value="1"/>
</dbReference>
<dbReference type="PANTHER" id="PTHR30026">
    <property type="entry name" value="OUTER MEMBRANE PROTEIN TOLC"/>
    <property type="match status" value="1"/>
</dbReference>
<dbReference type="InterPro" id="IPR051906">
    <property type="entry name" value="TolC-like"/>
</dbReference>
<accession>A0A2S6HGM0</accession>
<keyword evidence="8" id="KW-0732">Signal</keyword>
<comment type="caution">
    <text evidence="9">The sequence shown here is derived from an EMBL/GenBank/DDBJ whole genome shotgun (WGS) entry which is preliminary data.</text>
</comment>
<keyword evidence="3" id="KW-0813">Transport</keyword>
<dbReference type="RefSeq" id="WP_104428229.1">
    <property type="nucleotide sequence ID" value="NZ_PTIZ01000003.1"/>
</dbReference>
<dbReference type="Pfam" id="PF02321">
    <property type="entry name" value="OEP"/>
    <property type="match status" value="2"/>
</dbReference>
<evidence type="ECO:0000256" key="5">
    <source>
        <dbReference type="ARBA" id="ARBA00022692"/>
    </source>
</evidence>
<dbReference type="PANTHER" id="PTHR30026:SF20">
    <property type="entry name" value="OUTER MEMBRANE PROTEIN TOLC"/>
    <property type="match status" value="1"/>
</dbReference>
<sequence>MINKVLRCFVCVAWAGVSVPVFSADGQLPKAQIGEEPACRSGTIFKPLSLAEAVVVAMSEHPQVLIAQLELKKANTQVLAAVTPFLPSASVSMQGERFVTQNPTAQSTSVGSTVVGGQRSQYSSYASLNANWNLFNGGKDLAGYRSAKAGVQASAYDLVRQTNETLSTVLIAYNDLFKAQTALLHQAETSKLLRGVLQRTEKRFEEGVDNQIALSKEKITFAKSEQGMFQVCQALYDKSAVLARSLGLRLPAGHVFRLDAPIPDVEQMNLNDDDLELIVQDDPGVKAAKERAAMAQHKLDQTRASFYPTVAMTGRYDWLGQDPNSVDAAVSSTSPNSYRFGVVLQQPLGPFTSEYAAVETAHADVLKAEALYRQALIDAETKLRTVLDAKTQTELSAKSSQLQTAQTRLTFQQTSQLFKDGYADLDAVSQAQISLSKEQEATDELLADAKLAAWNAYLVLRPDEFAEVLLGINHADPVLTDMGNQPELLSTHPGKLLRE</sequence>
<dbReference type="InterPro" id="IPR003423">
    <property type="entry name" value="OMP_efflux"/>
</dbReference>
<evidence type="ECO:0000256" key="4">
    <source>
        <dbReference type="ARBA" id="ARBA00022452"/>
    </source>
</evidence>
<dbReference type="Gene3D" id="1.20.1600.10">
    <property type="entry name" value="Outer membrane efflux proteins (OEP)"/>
    <property type="match status" value="1"/>
</dbReference>
<evidence type="ECO:0000256" key="2">
    <source>
        <dbReference type="ARBA" id="ARBA00007613"/>
    </source>
</evidence>
<evidence type="ECO:0000256" key="6">
    <source>
        <dbReference type="ARBA" id="ARBA00023136"/>
    </source>
</evidence>
<feature type="chain" id="PRO_5015630101" evidence="8">
    <location>
        <begin position="24"/>
        <end position="499"/>
    </location>
</feature>
<evidence type="ECO:0000256" key="1">
    <source>
        <dbReference type="ARBA" id="ARBA00004442"/>
    </source>
</evidence>
<reference evidence="9 10" key="1">
    <citation type="submission" date="2018-02" db="EMBL/GenBank/DDBJ databases">
        <title>Subsurface microbial communities from deep shales in Ohio and West Virginia, USA.</title>
        <authorList>
            <person name="Wrighton K."/>
        </authorList>
    </citation>
    <scope>NUCLEOTIDE SEQUENCE [LARGE SCALE GENOMIC DNA]</scope>
    <source>
        <strain evidence="9 10">OWC-DMM</strain>
    </source>
</reference>
<evidence type="ECO:0000256" key="8">
    <source>
        <dbReference type="SAM" id="SignalP"/>
    </source>
</evidence>
<keyword evidence="7" id="KW-0998">Cell outer membrane</keyword>
<organism evidence="9 10">
    <name type="scientific">Methylobacter tundripaludum</name>
    <dbReference type="NCBI Taxonomy" id="173365"/>
    <lineage>
        <taxon>Bacteria</taxon>
        <taxon>Pseudomonadati</taxon>
        <taxon>Pseudomonadota</taxon>
        <taxon>Gammaproteobacteria</taxon>
        <taxon>Methylococcales</taxon>
        <taxon>Methylococcaceae</taxon>
        <taxon>Methylobacter</taxon>
    </lineage>
</organism>